<dbReference type="GO" id="GO:0005737">
    <property type="term" value="C:cytoplasm"/>
    <property type="evidence" value="ECO:0007669"/>
    <property type="project" value="TreeGrafter"/>
</dbReference>
<feature type="domain" description="RZZ complex subunit KNTC1/ROD C-terminal" evidence="1">
    <location>
        <begin position="1862"/>
        <end position="2024"/>
    </location>
</feature>
<evidence type="ECO:0000259" key="2">
    <source>
        <dbReference type="Pfam" id="PF24520"/>
    </source>
</evidence>
<dbReference type="GO" id="GO:0005828">
    <property type="term" value="C:kinetochore microtubule"/>
    <property type="evidence" value="ECO:0007669"/>
    <property type="project" value="TreeGrafter"/>
</dbReference>
<protein>
    <submittedName>
        <fullName evidence="3">Kinetochore-associated protein 1</fullName>
    </submittedName>
</protein>
<dbReference type="InterPro" id="IPR052802">
    <property type="entry name" value="KNTC1"/>
</dbReference>
<dbReference type="SUPFAM" id="SSF101898">
    <property type="entry name" value="NHL repeat"/>
    <property type="match status" value="1"/>
</dbReference>
<organism evidence="3 4">
    <name type="scientific">Clonorchis sinensis</name>
    <name type="common">Chinese liver fluke</name>
    <dbReference type="NCBI Taxonomy" id="79923"/>
    <lineage>
        <taxon>Eukaryota</taxon>
        <taxon>Metazoa</taxon>
        <taxon>Spiralia</taxon>
        <taxon>Lophotrochozoa</taxon>
        <taxon>Platyhelminthes</taxon>
        <taxon>Trematoda</taxon>
        <taxon>Digenea</taxon>
        <taxon>Opisthorchiida</taxon>
        <taxon>Opisthorchiata</taxon>
        <taxon>Opisthorchiidae</taxon>
        <taxon>Clonorchis</taxon>
    </lineage>
</organism>
<keyword evidence="4" id="KW-1185">Reference proteome</keyword>
<evidence type="ECO:0000259" key="1">
    <source>
        <dbReference type="Pfam" id="PF10493"/>
    </source>
</evidence>
<dbReference type="GO" id="GO:1990423">
    <property type="term" value="C:RZZ complex"/>
    <property type="evidence" value="ECO:0007669"/>
    <property type="project" value="TreeGrafter"/>
</dbReference>
<dbReference type="EMBL" id="NIRI02000042">
    <property type="protein sequence ID" value="KAG5448120.1"/>
    <property type="molecule type" value="Genomic_DNA"/>
</dbReference>
<dbReference type="Pfam" id="PF10493">
    <property type="entry name" value="Rod_C"/>
    <property type="match status" value="1"/>
</dbReference>
<feature type="domain" description="KNTC1 first ARM-repeats" evidence="2">
    <location>
        <begin position="377"/>
        <end position="645"/>
    </location>
</feature>
<dbReference type="InterPro" id="IPR055403">
    <property type="entry name" value="ARM_KNTC1_1st"/>
</dbReference>
<dbReference type="GO" id="GO:0007094">
    <property type="term" value="P:mitotic spindle assembly checkpoint signaling"/>
    <property type="evidence" value="ECO:0007669"/>
    <property type="project" value="TreeGrafter"/>
</dbReference>
<proteinExistence type="predicted"/>
<dbReference type="GO" id="GO:0031267">
    <property type="term" value="F:small GTPase binding"/>
    <property type="evidence" value="ECO:0007669"/>
    <property type="project" value="TreeGrafter"/>
</dbReference>
<dbReference type="Proteomes" id="UP000286415">
    <property type="component" value="Unassembled WGS sequence"/>
</dbReference>
<reference evidence="3 4" key="1">
    <citation type="journal article" date="2018" name="Biotechnol. Adv.">
        <title>Improved genomic resources and new bioinformatic workflow for the carcinogenic parasite Clonorchis sinensis: Biotechnological implications.</title>
        <authorList>
            <person name="Wang D."/>
            <person name="Korhonen P.K."/>
            <person name="Gasser R.B."/>
            <person name="Young N.D."/>
        </authorList>
    </citation>
    <scope>NUCLEOTIDE SEQUENCE [LARGE SCALE GENOMIC DNA]</scope>
    <source>
        <strain evidence="3">Cs-k2</strain>
    </source>
</reference>
<dbReference type="Pfam" id="PF24520">
    <property type="entry name" value="ARM_KNTC1_1st"/>
    <property type="match status" value="1"/>
</dbReference>
<accession>A0A8T1MG61</accession>
<dbReference type="GO" id="GO:0000070">
    <property type="term" value="P:mitotic sister chromatid segregation"/>
    <property type="evidence" value="ECO:0007669"/>
    <property type="project" value="TreeGrafter"/>
</dbReference>
<sequence length="2553" mass="286663">MHPTTMTGIYEVIDCLEVANDDQPIEVHGICETRVRVFSFDRSLLLCNQDYSVASSLTHNTVVTGIAITPDGSVILFTDQKGALNIYLPTEGDRTFSLSTFGIVRTVRILPHSEDRFDLLLLADQLLHWTSLDSTTFKSALTKNDTEAFSLLIQKAVRYPASSFSCFAATCHLDHTWTLQLSEQATLYTSDAAGLIQQTHLFNLTGSKQTIFLKACIICPVYCIALSSTNQLHLFNMAASLCLGALFQFPAILDFCVGGSLSDSAEYCTAEFPGISSFKLVVLRQPCENDAPPKATMNFMCNLIEVMVFPSAVVLHRAYVHQTSWLLTVSACTTDAMGSEGVYFAELSPNAVNDGESKSRLTLKMLQTLDPKQRIARLLKEDRFAEAREVMKAFDLDSTVGQTIALAELRFRVAAAITQRKTCGDIVADDANQLLLCFDEVQKEQLDENLLSQLSELGLPTAELQMRLLLLLKGKLCSVPQKTAPPESCLTKVFTSLKRIKTFLLLYGPHRYSVTVWERFCALDAYVLFIQLLMNQDEFDNSCRNSVLRDPGKAFLVWDLYKEELLPLLNSENLERLCNLLTQRPLSYDSGEAPTDHKFVRDFVAAETAIHRWLRNELLYAVILRCSDALPVLVQFVIKRVYQLQEFRVSSLTSTGSHSFCPFNWPSDALGWTEGFIKAASFKSEDTPLRTPGDEVCWFLSGLASLDPEVDPLSSLRKLDKQLRTLEILQTGYNLKLTLDCCDEETEISIGYRILDLAFKSGMPSSHYVDAVTSRYLTDRAIDHDAFFLGYTLDLVGRIKKIAHLPDTTDSLNDNDDRTEFTRFQPADCLHSEDLNTLIHQACLASGWISTSLCKLEAVSKLAFLVRLPWPPELLDTVDHLLSCATEKRLLSNSSEQRVGFTVLRVLSRLKRLGRIAKVHSILQRHKINGLYLGDAFNDDSVEFGKRAIYRMLANPIQRESLPDPEVLKDARVIARELIESPDWELWFARIRMEIAFETTISMLTESAPPTSSRECCLSFIFAQLDSIVADFGGCSETLHLRAYLIRICLRSVDIALQARNCMLPEQCSLLEDLGISLSICLNAICPADTLHLKSVKLYRWLHNEQTSSMPTILHQLNVSRSLNGLTNACLRERCVLVRQLTNWFAEAHGELWDSSCAPLSLVELYDLVFSDLPPVLRGELLAWNWYSSILVHLKSNPNQMSLGAGDKLRRFRSILTTLRETVSQYNRFHSAAEGGSAKLGKLTLVNSFDAPDTCHFCSCLWNSPMARTGALLQLYKDTLIPSILRSMPEKHIGSFQSWIFQLQGCIEEMTLLWCWAGAGNQSQPTRKFPTHMGLGCALDLQAGTIQFEGIRQILMAYLAFVNGFTDALQGEQIATSSGSDPLAYRSVVPMFRESVKDTSTSACLESLQLSLQWLVDLCGWLISSPISTDEHNYSATEMKSPVDPLEPLFIGAGKVASKWVDTFDLPLTASLPLSVGLHRLVTRQFEPNLWSGGQPSIIATDSMTLGENINNAICSDKASVLRKWHQLRMQWTLSALETTLSPTKGSYFDCGFTLCLTLACSVESAIQLVRNLINSSRHLPKKLMAIASIVYAFAIVSPRRASALLDLSSSMAKSWHWHAALKNYGLDLSHAGHRTEASPFQIVFDKLCRMVPVPSPDKTASSTQMSVLLPADRRTDFLSVTSMRSLKLRPLPPLSLLAQFAHDYDLCLRRGLLNHLKSLFMPKAELFCHQSSTDTLFSESTGSGIDTKAYRSCESMLLSRARLVVKYLLFLCKDTCLDELKATLLRFFIETSSYDYERLRFLMSSISECDPCALEPQKVKLLHLLESYVRTCGADESERERTTNSLGNQQFTFSNLADRHPMCHVRMPYHLVATHSPPLDVIGSEVNANTVEFWLRVDKLMQWNSSNDLRLMAANSLVSQYEKADLLPLAGSARSTLQEIPAAASWDRSLPCQTLMAPFFSTLRNLLRTVTDQQKVLAFLGGLSRRVIYGPQGLRVLEIACDFAEQWLNKADEEARLEYKNELSQQQWTDRSNLSQDLEESSLHTAANERIQWSRDALERANARYRQLAMEACLHQNHLAHWNEVTQQLQEPAKLITSLLMKVVSVVTEDYKIAASVNLRLPVSDLSLRHRVLRTIPRLAEIARIDLLEFSCRLLVDRLRLPAQVLTTGVALGPNDSVSNQSLLLDSSTGAQSIAPCDITFNATFVGHQTKPVSCSSPSSEQPMEEDYLIAEILLRVPHTRQEFLPTLHSFVFTGDMNAYLVPRWCAARCILRSQLGLVVWPRLSFSELRAVLTRLALLAKWPVSAHQRLLIEASDTKTSQQGGTYTSISVDRLESCVKQLLTVEVNRPLAIEMASILTIDFNLINTQIINQLLSYLREQPAAQSVPHWIRLIDCLRSFAAWWKSFAWLWDSSFDMRTVSHLIQQSLALGLGPESHNSKRIGPGYNRSLFTLIGWPFPDENIESALVSAGSQLVNRPITFRSEEQHASYRLGILCHLMVLMSTVCCRAENAHSLRSIFKWFSDGGNQRNMDWLRDALERTELHLTVSCFKDI</sequence>
<reference evidence="3 4" key="2">
    <citation type="journal article" date="2021" name="Genomics">
        <title>High-quality reference genome for Clonorchis sinensis.</title>
        <authorList>
            <person name="Young N.D."/>
            <person name="Stroehlein A.J."/>
            <person name="Kinkar L."/>
            <person name="Wang T."/>
            <person name="Sohn W.M."/>
            <person name="Chang B.C.H."/>
            <person name="Kaur P."/>
            <person name="Weisz D."/>
            <person name="Dudchenko O."/>
            <person name="Aiden E.L."/>
            <person name="Korhonen P.K."/>
            <person name="Gasser R.B."/>
        </authorList>
    </citation>
    <scope>NUCLEOTIDE SEQUENCE [LARGE SCALE GENOMIC DNA]</scope>
    <source>
        <strain evidence="3">Cs-k2</strain>
    </source>
</reference>
<dbReference type="GO" id="GO:1903394">
    <property type="term" value="P:protein localization to kinetochore involved in kinetochore assembly"/>
    <property type="evidence" value="ECO:0007669"/>
    <property type="project" value="TreeGrafter"/>
</dbReference>
<name>A0A8T1MG61_CLOSI</name>
<evidence type="ECO:0000313" key="4">
    <source>
        <dbReference type="Proteomes" id="UP000286415"/>
    </source>
</evidence>
<dbReference type="PANTHER" id="PTHR15688:SF1">
    <property type="entry name" value="KINETOCHORE-ASSOCIATED PROTEIN 1"/>
    <property type="match status" value="1"/>
</dbReference>
<dbReference type="OrthoDB" id="343783at2759"/>
<dbReference type="PANTHER" id="PTHR15688">
    <property type="entry name" value="KINETOCHORE-ASSOCIATED PROTEIN 1"/>
    <property type="match status" value="1"/>
</dbReference>
<comment type="caution">
    <text evidence="3">The sequence shown here is derived from an EMBL/GenBank/DDBJ whole genome shotgun (WGS) entry which is preliminary data.</text>
</comment>
<gene>
    <name evidence="3" type="ORF">CSKR_106381</name>
</gene>
<dbReference type="InterPro" id="IPR019527">
    <property type="entry name" value="RZZ-complex_KNTC1/ROD_C"/>
</dbReference>
<evidence type="ECO:0000313" key="3">
    <source>
        <dbReference type="EMBL" id="KAG5448120.1"/>
    </source>
</evidence>